<dbReference type="Proteomes" id="UP000559027">
    <property type="component" value="Unassembled WGS sequence"/>
</dbReference>
<comment type="caution">
    <text evidence="4">The sequence shown here is derived from an EMBL/GenBank/DDBJ whole genome shotgun (WGS) entry which is preliminary data.</text>
</comment>
<keyword evidence="1" id="KW-0175">Coiled coil</keyword>
<evidence type="ECO:0000259" key="3">
    <source>
        <dbReference type="Pfam" id="PF16589"/>
    </source>
</evidence>
<dbReference type="EMBL" id="JAACJO010000007">
    <property type="protein sequence ID" value="KAF5356201.1"/>
    <property type="molecule type" value="Genomic_DNA"/>
</dbReference>
<dbReference type="AlphaFoldDB" id="A0A8H5G0L1"/>
<feature type="compositionally biased region" description="Polar residues" evidence="2">
    <location>
        <begin position="175"/>
        <end position="193"/>
    </location>
</feature>
<feature type="region of interest" description="Disordered" evidence="2">
    <location>
        <begin position="320"/>
        <end position="462"/>
    </location>
</feature>
<feature type="compositionally biased region" description="Pro residues" evidence="2">
    <location>
        <begin position="133"/>
        <end position="142"/>
    </location>
</feature>
<dbReference type="OrthoDB" id="426865at2759"/>
<feature type="compositionally biased region" description="Low complexity" evidence="2">
    <location>
        <begin position="614"/>
        <end position="637"/>
    </location>
</feature>
<sequence>MSDPPPSSAPPVIQPPFFYHPDGQRILIFVEAGGISHRPRLIRNLKRHDAVICTDPKHAQVILVDPESWQGREFIREWGKDKNKVVLNYTWVTKCINAAKPLLEEDDWGGSKTCDDGLPILRPTANGDEDPLPPRSPLPTPREAPMEASVASSKRRKSTDAHRKRSSIDKPLPRINTTPTPAENSGASSSAYIPSQLPNLTQPPQSQSQSTPILSPTAQDPTSVFAQQQQAPPTMPFGMSSNMMPGFNMPMMPFPPQMLAMFAQQQAAAQSPVSPQPPMVPQIQENFTTALMDIMKMYGAMPGGMSTGQWPMFPGMMAQMQQQMPQSAGSSGSATVVREDSSGASTSRRATESPSLSLPLGPNSPSVLEPSIKRKRKSDVAENDSMDESPEVNSDSDEDGGEDEPPLAALYKRKKRAEERELKQKDRDKDGRKARRTNLQFTAPPRNPHQSSKPTSIGDSSRKLFVHTNGKPMQFFVQVDQNNRQEVTRAIKKNGGAITSQIPGADYAVLYTLSSTFKTLLNEATVTKTPAVTHHFVLDSISEGGIPDSLDNYIFSAKQSQTRRKQFASAAVAEIKRLEKNAKQVERAKREMDMKYNYIARSGTPESDSLPMLASTSSPTSTTKKATSSTPKPSSAKFTNGEQPKAVRSSKPKDRSRTSTPVLTVKKPIYPKVGPSTEGSTSASKGKDKKKSSYYPKESTPPPPTKPQKLAHGYLYTQEEKEWAERYLFILFKRDPHMSQTAVAKALYHKLPHHTPGSWSTFLTGAFKSEYEETKKRGGIAHRKEKSRWETEKEQTKADEGQQAKVQEEKSRDQKGQKVLPEWGQEQEKMKESTRRDEDIENQQEYAEEKEIEDQMMQDVSSPRKIPMEKEGHTQMSPMQVDGTDPAPTEAAGETSKPVQYTQEEEEDIKTIVQFFLAGGDDGESEESVVWARLAEKEGRKSAAEWEEVFSRHDKEITTRFENLLGTKVS</sequence>
<feature type="region of interest" description="Disordered" evidence="2">
    <location>
        <begin position="773"/>
        <end position="904"/>
    </location>
</feature>
<evidence type="ECO:0000256" key="1">
    <source>
        <dbReference type="SAM" id="Coils"/>
    </source>
</evidence>
<dbReference type="InterPro" id="IPR036420">
    <property type="entry name" value="BRCT_dom_sf"/>
</dbReference>
<feature type="compositionally biased region" description="Basic and acidic residues" evidence="2">
    <location>
        <begin position="787"/>
        <end position="816"/>
    </location>
</feature>
<feature type="compositionally biased region" description="Basic and acidic residues" evidence="2">
    <location>
        <begin position="826"/>
        <end position="838"/>
    </location>
</feature>
<feature type="compositionally biased region" description="Low complexity" evidence="2">
    <location>
        <begin position="320"/>
        <end position="334"/>
    </location>
</feature>
<feature type="region of interest" description="Disordered" evidence="2">
    <location>
        <begin position="114"/>
        <end position="233"/>
    </location>
</feature>
<feature type="compositionally biased region" description="Basic residues" evidence="2">
    <location>
        <begin position="777"/>
        <end position="786"/>
    </location>
</feature>
<feature type="coiled-coil region" evidence="1">
    <location>
        <begin position="568"/>
        <end position="595"/>
    </location>
</feature>
<dbReference type="Pfam" id="PF16589">
    <property type="entry name" value="BRCT_2"/>
    <property type="match status" value="1"/>
</dbReference>
<accession>A0A8H5G0L1</accession>
<feature type="compositionally biased region" description="Acidic residues" evidence="2">
    <location>
        <begin position="381"/>
        <end position="405"/>
    </location>
</feature>
<proteinExistence type="predicted"/>
<gene>
    <name evidence="4" type="ORF">D9756_004111</name>
</gene>
<reference evidence="4 5" key="1">
    <citation type="journal article" date="2020" name="ISME J.">
        <title>Uncovering the hidden diversity of litter-decomposition mechanisms in mushroom-forming fungi.</title>
        <authorList>
            <person name="Floudas D."/>
            <person name="Bentzer J."/>
            <person name="Ahren D."/>
            <person name="Johansson T."/>
            <person name="Persson P."/>
            <person name="Tunlid A."/>
        </authorList>
    </citation>
    <scope>NUCLEOTIDE SEQUENCE [LARGE SCALE GENOMIC DNA]</scope>
    <source>
        <strain evidence="4 5">CBS 146.42</strain>
    </source>
</reference>
<evidence type="ECO:0000313" key="4">
    <source>
        <dbReference type="EMBL" id="KAF5356201.1"/>
    </source>
</evidence>
<dbReference type="InterPro" id="IPR001357">
    <property type="entry name" value="BRCT_dom"/>
</dbReference>
<dbReference type="SUPFAM" id="SSF52113">
    <property type="entry name" value="BRCT domain"/>
    <property type="match status" value="1"/>
</dbReference>
<organism evidence="4 5">
    <name type="scientific">Leucocoprinus leucothites</name>
    <dbReference type="NCBI Taxonomy" id="201217"/>
    <lineage>
        <taxon>Eukaryota</taxon>
        <taxon>Fungi</taxon>
        <taxon>Dikarya</taxon>
        <taxon>Basidiomycota</taxon>
        <taxon>Agaricomycotina</taxon>
        <taxon>Agaricomycetes</taxon>
        <taxon>Agaricomycetidae</taxon>
        <taxon>Agaricales</taxon>
        <taxon>Agaricineae</taxon>
        <taxon>Agaricaceae</taxon>
        <taxon>Leucocoprinus</taxon>
    </lineage>
</organism>
<feature type="compositionally biased region" description="Low complexity" evidence="2">
    <location>
        <begin position="353"/>
        <end position="368"/>
    </location>
</feature>
<feature type="compositionally biased region" description="Acidic residues" evidence="2">
    <location>
        <begin position="839"/>
        <end position="856"/>
    </location>
</feature>
<feature type="domain" description="BRCT" evidence="3">
    <location>
        <begin position="464"/>
        <end position="547"/>
    </location>
</feature>
<keyword evidence="5" id="KW-1185">Reference proteome</keyword>
<feature type="region of interest" description="Disordered" evidence="2">
    <location>
        <begin position="601"/>
        <end position="710"/>
    </location>
</feature>
<name>A0A8H5G0L1_9AGAR</name>
<feature type="compositionally biased region" description="Basic and acidic residues" evidence="2">
    <location>
        <begin position="416"/>
        <end position="431"/>
    </location>
</feature>
<protein>
    <recommendedName>
        <fullName evidence="3">BRCT domain-containing protein</fullName>
    </recommendedName>
</protein>
<feature type="compositionally biased region" description="Basic and acidic residues" evidence="2">
    <location>
        <begin position="158"/>
        <end position="172"/>
    </location>
</feature>
<dbReference type="Gene3D" id="3.40.50.10190">
    <property type="entry name" value="BRCT domain"/>
    <property type="match status" value="1"/>
</dbReference>
<evidence type="ECO:0000256" key="2">
    <source>
        <dbReference type="SAM" id="MobiDB-lite"/>
    </source>
</evidence>
<feature type="compositionally biased region" description="Polar residues" evidence="2">
    <location>
        <begin position="448"/>
        <end position="459"/>
    </location>
</feature>
<feature type="compositionally biased region" description="Low complexity" evidence="2">
    <location>
        <begin position="194"/>
        <end position="217"/>
    </location>
</feature>
<evidence type="ECO:0000313" key="5">
    <source>
        <dbReference type="Proteomes" id="UP000559027"/>
    </source>
</evidence>
<feature type="compositionally biased region" description="Polar residues" evidence="2">
    <location>
        <begin position="218"/>
        <end position="232"/>
    </location>
</feature>